<name>A0A371Z575_9PROT</name>
<evidence type="ECO:0008006" key="3">
    <source>
        <dbReference type="Google" id="ProtNLM"/>
    </source>
</evidence>
<keyword evidence="2" id="KW-1185">Reference proteome</keyword>
<protein>
    <recommendedName>
        <fullName evidence="3">Flagellar assembly protein FliH/Type III secretion system HrpE domain-containing protein</fullName>
    </recommendedName>
</protein>
<dbReference type="EMBL" id="QUWV01000001">
    <property type="protein sequence ID" value="RFD21579.1"/>
    <property type="molecule type" value="Genomic_DNA"/>
</dbReference>
<comment type="caution">
    <text evidence="1">The sequence shown here is derived from an EMBL/GenBank/DDBJ whole genome shotgun (WGS) entry which is preliminary data.</text>
</comment>
<reference evidence="1 2" key="1">
    <citation type="submission" date="2018-08" db="EMBL/GenBank/DDBJ databases">
        <title>Komagataeibacter sp. AV 382.</title>
        <authorList>
            <person name="Skraban J."/>
            <person name="Trcek J."/>
        </authorList>
    </citation>
    <scope>NUCLEOTIDE SEQUENCE [LARGE SCALE GENOMIC DNA]</scope>
    <source>
        <strain evidence="1 2">AV 382</strain>
    </source>
</reference>
<accession>A0A371Z575</accession>
<dbReference type="OrthoDB" id="7218570at2"/>
<organism evidence="1 2">
    <name type="scientific">Komagataeibacter melaceti</name>
    <dbReference type="NCBI Taxonomy" id="2766577"/>
    <lineage>
        <taxon>Bacteria</taxon>
        <taxon>Pseudomonadati</taxon>
        <taxon>Pseudomonadota</taxon>
        <taxon>Alphaproteobacteria</taxon>
        <taxon>Acetobacterales</taxon>
        <taxon>Acetobacteraceae</taxon>
        <taxon>Komagataeibacter</taxon>
    </lineage>
</organism>
<proteinExistence type="predicted"/>
<gene>
    <name evidence="1" type="ORF">DY926_00055</name>
</gene>
<dbReference type="Proteomes" id="UP000262371">
    <property type="component" value="Unassembled WGS sequence"/>
</dbReference>
<evidence type="ECO:0000313" key="2">
    <source>
        <dbReference type="Proteomes" id="UP000262371"/>
    </source>
</evidence>
<sequence length="218" mass="23390">MADIEDFGIVPMTVADSLAAKAEAEPEPPEPDPNLVTMTREEADAARAAAFQAGFEKGKQDREQALQEHYANCLSSLTDVFKAENERRNQIMMGAAKAFLMTVVDIVRNLTALDGSIVAGMQRDLILDAVAFVKECDGPVRVRCSAVDAQRLATLLRGNPAVKIEAVQGSAEDTIRITSAANTIVIDPGQWRKAVAEKIVAAVTALAEQRGGRNVQKA</sequence>
<dbReference type="AlphaFoldDB" id="A0A371Z575"/>
<evidence type="ECO:0000313" key="1">
    <source>
        <dbReference type="EMBL" id="RFD21579.1"/>
    </source>
</evidence>